<organism evidence="6 7">
    <name type="scientific">Neogemmobacter tilapiae</name>
    <dbReference type="NCBI Taxonomy" id="875041"/>
    <lineage>
        <taxon>Bacteria</taxon>
        <taxon>Pseudomonadati</taxon>
        <taxon>Pseudomonadota</taxon>
        <taxon>Alphaproteobacteria</taxon>
        <taxon>Rhodobacterales</taxon>
        <taxon>Paracoccaceae</taxon>
        <taxon>Neogemmobacter</taxon>
    </lineage>
</organism>
<dbReference type="PROSITE" id="PS50931">
    <property type="entry name" value="HTH_LYSR"/>
    <property type="match status" value="1"/>
</dbReference>
<evidence type="ECO:0000259" key="5">
    <source>
        <dbReference type="PROSITE" id="PS50931"/>
    </source>
</evidence>
<dbReference type="PANTHER" id="PTHR30537:SF26">
    <property type="entry name" value="GLYCINE CLEAVAGE SYSTEM TRANSCRIPTIONAL ACTIVATOR"/>
    <property type="match status" value="1"/>
</dbReference>
<keyword evidence="7" id="KW-1185">Reference proteome</keyword>
<proteinExistence type="inferred from homology"/>
<protein>
    <submittedName>
        <fullName evidence="6">LysR family transcriptional regulator</fullName>
    </submittedName>
</protein>
<keyword evidence="3" id="KW-0238">DNA-binding</keyword>
<dbReference type="SUPFAM" id="SSF46785">
    <property type="entry name" value="Winged helix' DNA-binding domain"/>
    <property type="match status" value="1"/>
</dbReference>
<dbReference type="EMBL" id="BMYJ01000004">
    <property type="protein sequence ID" value="GHC54110.1"/>
    <property type="molecule type" value="Genomic_DNA"/>
</dbReference>
<dbReference type="Gene3D" id="3.40.190.10">
    <property type="entry name" value="Periplasmic binding protein-like II"/>
    <property type="match status" value="2"/>
</dbReference>
<dbReference type="Proteomes" id="UP000638981">
    <property type="component" value="Unassembled WGS sequence"/>
</dbReference>
<keyword evidence="2" id="KW-0805">Transcription regulation</keyword>
<gene>
    <name evidence="6" type="ORF">GCM10007315_16150</name>
</gene>
<dbReference type="Pfam" id="PF00126">
    <property type="entry name" value="HTH_1"/>
    <property type="match status" value="1"/>
</dbReference>
<dbReference type="SUPFAM" id="SSF53850">
    <property type="entry name" value="Periplasmic binding protein-like II"/>
    <property type="match status" value="1"/>
</dbReference>
<dbReference type="InterPro" id="IPR005119">
    <property type="entry name" value="LysR_subst-bd"/>
</dbReference>
<evidence type="ECO:0000313" key="6">
    <source>
        <dbReference type="EMBL" id="GHC54110.1"/>
    </source>
</evidence>
<dbReference type="Gene3D" id="1.10.10.10">
    <property type="entry name" value="Winged helix-like DNA-binding domain superfamily/Winged helix DNA-binding domain"/>
    <property type="match status" value="1"/>
</dbReference>
<dbReference type="GO" id="GO:0003700">
    <property type="term" value="F:DNA-binding transcription factor activity"/>
    <property type="evidence" value="ECO:0007669"/>
    <property type="project" value="InterPro"/>
</dbReference>
<evidence type="ECO:0000256" key="1">
    <source>
        <dbReference type="ARBA" id="ARBA00009437"/>
    </source>
</evidence>
<dbReference type="Pfam" id="PF03466">
    <property type="entry name" value="LysR_substrate"/>
    <property type="match status" value="1"/>
</dbReference>
<name>A0A918WKJ9_9RHOB</name>
<evidence type="ECO:0000313" key="7">
    <source>
        <dbReference type="Proteomes" id="UP000638981"/>
    </source>
</evidence>
<comment type="similarity">
    <text evidence="1">Belongs to the LysR transcriptional regulatory family.</text>
</comment>
<sequence>MTVSAVSHQLKDLSDFLGERLYIKSGRGVLLTAKGKELAHSTAQSFRALDAGLLEAIGSPRSTLRVAVCSCFGPHWLSPRLPQFRSANPEIDLDLRLYANDPDPLDGVADAVISALPLRAGYNSVDLFDEQLVPVICPSASHNIAKNGLQLITTETEPCKIGDDWLSFDRETGAGFAARRIGDWVVCSHYILAIELARAGLGAALIPDFHAERSLRDGTLVKLHPATIPAGRTYSLYYKTTRANETAIAAFVRWFRTEVRKSRIATRIAS</sequence>
<evidence type="ECO:0000256" key="2">
    <source>
        <dbReference type="ARBA" id="ARBA00023015"/>
    </source>
</evidence>
<dbReference type="GO" id="GO:0006351">
    <property type="term" value="P:DNA-templated transcription"/>
    <property type="evidence" value="ECO:0007669"/>
    <property type="project" value="TreeGrafter"/>
</dbReference>
<dbReference type="InterPro" id="IPR000847">
    <property type="entry name" value="LysR_HTH_N"/>
</dbReference>
<keyword evidence="4" id="KW-0804">Transcription</keyword>
<feature type="domain" description="HTH lysR-type" evidence="5">
    <location>
        <begin position="1"/>
        <end position="32"/>
    </location>
</feature>
<dbReference type="InterPro" id="IPR058163">
    <property type="entry name" value="LysR-type_TF_proteobact-type"/>
</dbReference>
<dbReference type="InterPro" id="IPR036388">
    <property type="entry name" value="WH-like_DNA-bd_sf"/>
</dbReference>
<dbReference type="InterPro" id="IPR036390">
    <property type="entry name" value="WH_DNA-bd_sf"/>
</dbReference>
<dbReference type="PANTHER" id="PTHR30537">
    <property type="entry name" value="HTH-TYPE TRANSCRIPTIONAL REGULATOR"/>
    <property type="match status" value="1"/>
</dbReference>
<evidence type="ECO:0000256" key="4">
    <source>
        <dbReference type="ARBA" id="ARBA00023163"/>
    </source>
</evidence>
<accession>A0A918WKJ9</accession>
<evidence type="ECO:0000256" key="3">
    <source>
        <dbReference type="ARBA" id="ARBA00023125"/>
    </source>
</evidence>
<dbReference type="GO" id="GO:0043565">
    <property type="term" value="F:sequence-specific DNA binding"/>
    <property type="evidence" value="ECO:0007669"/>
    <property type="project" value="TreeGrafter"/>
</dbReference>
<reference evidence="6" key="2">
    <citation type="submission" date="2020-09" db="EMBL/GenBank/DDBJ databases">
        <authorList>
            <person name="Sun Q."/>
            <person name="Kim S."/>
        </authorList>
    </citation>
    <scope>NUCLEOTIDE SEQUENCE</scope>
    <source>
        <strain evidence="6">KCTC 23310</strain>
    </source>
</reference>
<reference evidence="6" key="1">
    <citation type="journal article" date="2014" name="Int. J. Syst. Evol. Microbiol.">
        <title>Complete genome sequence of Corynebacterium casei LMG S-19264T (=DSM 44701T), isolated from a smear-ripened cheese.</title>
        <authorList>
            <consortium name="US DOE Joint Genome Institute (JGI-PGF)"/>
            <person name="Walter F."/>
            <person name="Albersmeier A."/>
            <person name="Kalinowski J."/>
            <person name="Ruckert C."/>
        </authorList>
    </citation>
    <scope>NUCLEOTIDE SEQUENCE</scope>
    <source>
        <strain evidence="6">KCTC 23310</strain>
    </source>
</reference>
<comment type="caution">
    <text evidence="6">The sequence shown here is derived from an EMBL/GenBank/DDBJ whole genome shotgun (WGS) entry which is preliminary data.</text>
</comment>
<dbReference type="AlphaFoldDB" id="A0A918WKJ9"/>